<dbReference type="SUPFAM" id="SSF55729">
    <property type="entry name" value="Acyl-CoA N-acyltransferases (Nat)"/>
    <property type="match status" value="1"/>
</dbReference>
<sequence>MIRPLGPAEQDAILTIINEAAQVYRGVIPEELWHEPYMTLHDLQAELRMGVRFFGYEAQGRLVAVMGRQEVKGVTLIRHAYVLPAWQRQGLGGKLLRHLLLGVTQPVLVGTWAKAHWAVRFYEKHGFIQEPPAERDRLLRTYWSIPDRQIDASVVLSYSRESGSQRFPASRSFSCASL</sequence>
<feature type="domain" description="N-acetyltransferase" evidence="1">
    <location>
        <begin position="1"/>
        <end position="148"/>
    </location>
</feature>
<comment type="caution">
    <text evidence="2">The sequence shown here is derived from an EMBL/GenBank/DDBJ whole genome shotgun (WGS) entry which is preliminary data.</text>
</comment>
<protein>
    <submittedName>
        <fullName evidence="2">N-acetyltransferase</fullName>
    </submittedName>
</protein>
<dbReference type="GO" id="GO:0016747">
    <property type="term" value="F:acyltransferase activity, transferring groups other than amino-acyl groups"/>
    <property type="evidence" value="ECO:0007669"/>
    <property type="project" value="InterPro"/>
</dbReference>
<dbReference type="InterPro" id="IPR016181">
    <property type="entry name" value="Acyl_CoA_acyltransferase"/>
</dbReference>
<reference evidence="2" key="1">
    <citation type="journal article" date="2020" name="mSystems">
        <title>Genome- and Community-Level Interaction Insights into Carbon Utilization and Element Cycling Functions of Hydrothermarchaeota in Hydrothermal Sediment.</title>
        <authorList>
            <person name="Zhou Z."/>
            <person name="Liu Y."/>
            <person name="Xu W."/>
            <person name="Pan J."/>
            <person name="Luo Z.H."/>
            <person name="Li M."/>
        </authorList>
    </citation>
    <scope>NUCLEOTIDE SEQUENCE [LARGE SCALE GENOMIC DNA]</scope>
    <source>
        <strain evidence="2">SpSt-853</strain>
    </source>
</reference>
<name>A0A7C5ALC1_9BACT</name>
<proteinExistence type="predicted"/>
<dbReference type="EMBL" id="DTKJ01000030">
    <property type="protein sequence ID" value="HGZ11428.1"/>
    <property type="molecule type" value="Genomic_DNA"/>
</dbReference>
<dbReference type="CDD" id="cd04301">
    <property type="entry name" value="NAT_SF"/>
    <property type="match status" value="1"/>
</dbReference>
<gene>
    <name evidence="2" type="ORF">ENW48_04340</name>
</gene>
<dbReference type="Pfam" id="PF13508">
    <property type="entry name" value="Acetyltransf_7"/>
    <property type="match status" value="1"/>
</dbReference>
<dbReference type="Gene3D" id="3.40.630.30">
    <property type="match status" value="1"/>
</dbReference>
<evidence type="ECO:0000313" key="2">
    <source>
        <dbReference type="EMBL" id="HGZ11428.1"/>
    </source>
</evidence>
<dbReference type="AlphaFoldDB" id="A0A7C5ALC1"/>
<dbReference type="PROSITE" id="PS51186">
    <property type="entry name" value="GNAT"/>
    <property type="match status" value="1"/>
</dbReference>
<accession>A0A7C5ALC1</accession>
<dbReference type="InterPro" id="IPR000182">
    <property type="entry name" value="GNAT_dom"/>
</dbReference>
<keyword evidence="2" id="KW-0808">Transferase</keyword>
<evidence type="ECO:0000259" key="1">
    <source>
        <dbReference type="PROSITE" id="PS51186"/>
    </source>
</evidence>
<organism evidence="2">
    <name type="scientific">Desulfobacca acetoxidans</name>
    <dbReference type="NCBI Taxonomy" id="60893"/>
    <lineage>
        <taxon>Bacteria</taxon>
        <taxon>Pseudomonadati</taxon>
        <taxon>Thermodesulfobacteriota</taxon>
        <taxon>Desulfobaccia</taxon>
        <taxon>Desulfobaccales</taxon>
        <taxon>Desulfobaccaceae</taxon>
        <taxon>Desulfobacca</taxon>
    </lineage>
</organism>